<evidence type="ECO:0008006" key="3">
    <source>
        <dbReference type="Google" id="ProtNLM"/>
    </source>
</evidence>
<organism evidence="1 2">
    <name type="scientific">Sinanodonta woodiana</name>
    <name type="common">Chinese pond mussel</name>
    <name type="synonym">Anodonta woodiana</name>
    <dbReference type="NCBI Taxonomy" id="1069815"/>
    <lineage>
        <taxon>Eukaryota</taxon>
        <taxon>Metazoa</taxon>
        <taxon>Spiralia</taxon>
        <taxon>Lophotrochozoa</taxon>
        <taxon>Mollusca</taxon>
        <taxon>Bivalvia</taxon>
        <taxon>Autobranchia</taxon>
        <taxon>Heteroconchia</taxon>
        <taxon>Palaeoheterodonta</taxon>
        <taxon>Unionida</taxon>
        <taxon>Unionoidea</taxon>
        <taxon>Unionidae</taxon>
        <taxon>Unioninae</taxon>
        <taxon>Sinanodonta</taxon>
    </lineage>
</organism>
<dbReference type="AlphaFoldDB" id="A0ABD3VIN8"/>
<dbReference type="PANTHER" id="PTHR45913:SF21">
    <property type="entry name" value="DUF4371 DOMAIN-CONTAINING PROTEIN"/>
    <property type="match status" value="1"/>
</dbReference>
<reference evidence="1 2" key="1">
    <citation type="submission" date="2024-11" db="EMBL/GenBank/DDBJ databases">
        <title>Chromosome-level genome assembly of the freshwater bivalve Anodonta woodiana.</title>
        <authorList>
            <person name="Chen X."/>
        </authorList>
    </citation>
    <scope>NUCLEOTIDE SEQUENCE [LARGE SCALE GENOMIC DNA]</scope>
    <source>
        <strain evidence="1">MN2024</strain>
        <tissue evidence="1">Gills</tissue>
    </source>
</reference>
<keyword evidence="2" id="KW-1185">Reference proteome</keyword>
<dbReference type="PANTHER" id="PTHR45913">
    <property type="entry name" value="EPM2A-INTERACTING PROTEIN 1"/>
    <property type="match status" value="1"/>
</dbReference>
<accession>A0ABD3VIN8</accession>
<gene>
    <name evidence="1" type="ORF">ACJMK2_010546</name>
</gene>
<dbReference type="EMBL" id="JBJQND010000012">
    <property type="protein sequence ID" value="KAL3860422.1"/>
    <property type="molecule type" value="Genomic_DNA"/>
</dbReference>
<dbReference type="Proteomes" id="UP001634394">
    <property type="component" value="Unassembled WGS sequence"/>
</dbReference>
<evidence type="ECO:0000313" key="2">
    <source>
        <dbReference type="Proteomes" id="UP001634394"/>
    </source>
</evidence>
<sequence>MKVVEHICPEKKEQFGTVSFSKETVTLRVEDITSNLHQQLERVSEKFIWYSVALDESTGVSDTAQLLIFIRGVDENVKMTEDIAGLCSMHDTTQGRDGFDELKRIW</sequence>
<protein>
    <recommendedName>
        <fullName evidence="3">DUF4371 domain-containing protein</fullName>
    </recommendedName>
</protein>
<name>A0ABD3VIN8_SINWO</name>
<comment type="caution">
    <text evidence="1">The sequence shown here is derived from an EMBL/GenBank/DDBJ whole genome shotgun (WGS) entry which is preliminary data.</text>
</comment>
<evidence type="ECO:0000313" key="1">
    <source>
        <dbReference type="EMBL" id="KAL3860422.1"/>
    </source>
</evidence>
<proteinExistence type="predicted"/>